<keyword evidence="2" id="KW-1185">Reference proteome</keyword>
<proteinExistence type="predicted"/>
<evidence type="ECO:0000313" key="1">
    <source>
        <dbReference type="EMBL" id="KAF1975013.1"/>
    </source>
</evidence>
<dbReference type="AlphaFoldDB" id="A0A6A5VC21"/>
<dbReference type="PANTHER" id="PTHR33112:SF9">
    <property type="entry name" value="HETEROKARYON INCOMPATIBILITY DOMAIN-CONTAINING PROTEIN"/>
    <property type="match status" value="1"/>
</dbReference>
<gene>
    <name evidence="1" type="ORF">BU23DRAFT_567005</name>
</gene>
<protein>
    <recommendedName>
        <fullName evidence="3">Heterokaryon incompatibility domain-containing protein</fullName>
    </recommendedName>
</protein>
<dbReference type="OrthoDB" id="2958217at2759"/>
<dbReference type="EMBL" id="ML976672">
    <property type="protein sequence ID" value="KAF1975013.1"/>
    <property type="molecule type" value="Genomic_DNA"/>
</dbReference>
<dbReference type="PANTHER" id="PTHR33112">
    <property type="entry name" value="DOMAIN PROTEIN, PUTATIVE-RELATED"/>
    <property type="match status" value="1"/>
</dbReference>
<dbReference type="Proteomes" id="UP000800036">
    <property type="component" value="Unassembled WGS sequence"/>
</dbReference>
<sequence>MLCAICISMFQGPHTEGDHHSSFGNLFKAAQSGCKICKALLLSREELGPDKAGERKANPFISFKFVSGKFIGLDSMNNALLRFSAEVPWLDSSPFAMPWKEVQLHVGNPQAAPQWWSSFLKDTRSDLLTEPWRVRKDELPLRHIPNNTGEVEVARLALDWLTNRRDNHKLCDSQDRLRSRNFYPPRLLEISSEMFQICRLITTKDVESLQGTSYVALSHCWGNIRPTMTLTAENKVQMERVIPWHKLPKSFQEAIQTCSHLAHAMGSTQGCFVHRDADFLQTASTYAPVSMNLGRLMKDADEPEVVDSADKHILNPDVRWNLVTIFAGHHHDFRSSLMSRHPLNRRGWVFQERLMSPRTLHFGKDRVYWECNEAQLNEYLPWDFPAPEQQLRTHAMVPFSLPDRVLDCDPIPDSDHKSIIAKNKLTAISAITKRFGEVLPGTYASGFFFVRLPYGLLWKNISSQTYTRMCVDGCMEEIIVDAERDPVYRAPSWSWASVDGRTLVARIRTISCSPSAIALAKIE</sequence>
<organism evidence="1 2">
    <name type="scientific">Bimuria novae-zelandiae CBS 107.79</name>
    <dbReference type="NCBI Taxonomy" id="1447943"/>
    <lineage>
        <taxon>Eukaryota</taxon>
        <taxon>Fungi</taxon>
        <taxon>Dikarya</taxon>
        <taxon>Ascomycota</taxon>
        <taxon>Pezizomycotina</taxon>
        <taxon>Dothideomycetes</taxon>
        <taxon>Pleosporomycetidae</taxon>
        <taxon>Pleosporales</taxon>
        <taxon>Massarineae</taxon>
        <taxon>Didymosphaeriaceae</taxon>
        <taxon>Bimuria</taxon>
    </lineage>
</organism>
<evidence type="ECO:0000313" key="2">
    <source>
        <dbReference type="Proteomes" id="UP000800036"/>
    </source>
</evidence>
<name>A0A6A5VC21_9PLEO</name>
<evidence type="ECO:0008006" key="3">
    <source>
        <dbReference type="Google" id="ProtNLM"/>
    </source>
</evidence>
<reference evidence="1" key="1">
    <citation type="journal article" date="2020" name="Stud. Mycol.">
        <title>101 Dothideomycetes genomes: a test case for predicting lifestyles and emergence of pathogens.</title>
        <authorList>
            <person name="Haridas S."/>
            <person name="Albert R."/>
            <person name="Binder M."/>
            <person name="Bloem J."/>
            <person name="Labutti K."/>
            <person name="Salamov A."/>
            <person name="Andreopoulos B."/>
            <person name="Baker S."/>
            <person name="Barry K."/>
            <person name="Bills G."/>
            <person name="Bluhm B."/>
            <person name="Cannon C."/>
            <person name="Castanera R."/>
            <person name="Culley D."/>
            <person name="Daum C."/>
            <person name="Ezra D."/>
            <person name="Gonzalez J."/>
            <person name="Henrissat B."/>
            <person name="Kuo A."/>
            <person name="Liang C."/>
            <person name="Lipzen A."/>
            <person name="Lutzoni F."/>
            <person name="Magnuson J."/>
            <person name="Mondo S."/>
            <person name="Nolan M."/>
            <person name="Ohm R."/>
            <person name="Pangilinan J."/>
            <person name="Park H.-J."/>
            <person name="Ramirez L."/>
            <person name="Alfaro M."/>
            <person name="Sun H."/>
            <person name="Tritt A."/>
            <person name="Yoshinaga Y."/>
            <person name="Zwiers L.-H."/>
            <person name="Turgeon B."/>
            <person name="Goodwin S."/>
            <person name="Spatafora J."/>
            <person name="Crous P."/>
            <person name="Grigoriev I."/>
        </authorList>
    </citation>
    <scope>NUCLEOTIDE SEQUENCE</scope>
    <source>
        <strain evidence="1">CBS 107.79</strain>
    </source>
</reference>
<accession>A0A6A5VC21</accession>